<dbReference type="PANTHER" id="PTHR37805:SF1">
    <property type="entry name" value="CYTOPLASMIC PROTEIN"/>
    <property type="match status" value="1"/>
</dbReference>
<proteinExistence type="predicted"/>
<sequence>MTNNDVLRRLRYTLDLSDSTMIAVFGQADLKVGRDQVSNWLKKDDDADHEPLDDQQLATFLNGLINHKRGKKDGPQPVPEKKLTNNIILKKLKIAFDLDSIDMLQMIGQGGLTISKHELSAFFRKADHKHFRKCKDQVLRNFLQGLQVKLRPGDDEEKQWEEAIPESETKPIQEASSEKKTANQAVWSKVSVPD</sequence>
<organism evidence="2">
    <name type="scientific">uncultured Thiotrichaceae bacterium</name>
    <dbReference type="NCBI Taxonomy" id="298394"/>
    <lineage>
        <taxon>Bacteria</taxon>
        <taxon>Pseudomonadati</taxon>
        <taxon>Pseudomonadota</taxon>
        <taxon>Gammaproteobacteria</taxon>
        <taxon>Thiotrichales</taxon>
        <taxon>Thiotrichaceae</taxon>
        <taxon>environmental samples</taxon>
    </lineage>
</organism>
<dbReference type="Pfam" id="PF07308">
    <property type="entry name" value="DUF1456"/>
    <property type="match status" value="2"/>
</dbReference>
<dbReference type="GO" id="GO:0004355">
    <property type="term" value="F:glutamate synthase (NADPH) activity"/>
    <property type="evidence" value="ECO:0007669"/>
    <property type="project" value="UniProtKB-EC"/>
</dbReference>
<gene>
    <name evidence="2" type="ORF">HELGO_WM61965</name>
</gene>
<name>A0A6S6TSD7_9GAMM</name>
<accession>A0A6S6TSD7</accession>
<feature type="region of interest" description="Disordered" evidence="1">
    <location>
        <begin position="152"/>
        <end position="194"/>
    </location>
</feature>
<evidence type="ECO:0000256" key="1">
    <source>
        <dbReference type="SAM" id="MobiDB-lite"/>
    </source>
</evidence>
<evidence type="ECO:0000313" key="2">
    <source>
        <dbReference type="EMBL" id="CAA6825651.1"/>
    </source>
</evidence>
<protein>
    <submittedName>
        <fullName evidence="2">Glutamate synthase [NADPH] large chain (EC)</fullName>
        <ecNumber evidence="2">1.4.1.13</ecNumber>
    </submittedName>
</protein>
<feature type="compositionally biased region" description="Basic and acidic residues" evidence="1">
    <location>
        <begin position="167"/>
        <end position="181"/>
    </location>
</feature>
<dbReference type="AlphaFoldDB" id="A0A6S6TSD7"/>
<reference evidence="2" key="1">
    <citation type="submission" date="2020-01" db="EMBL/GenBank/DDBJ databases">
        <authorList>
            <person name="Meier V. D."/>
            <person name="Meier V D."/>
        </authorList>
    </citation>
    <scope>NUCLEOTIDE SEQUENCE</scope>
    <source>
        <strain evidence="2">HLG_WM_MAG_08</strain>
    </source>
</reference>
<dbReference type="InterPro" id="IPR009921">
    <property type="entry name" value="YehS-like"/>
</dbReference>
<keyword evidence="2" id="KW-0560">Oxidoreductase</keyword>
<dbReference type="EC" id="1.4.1.13" evidence="2"/>
<dbReference type="PANTHER" id="PTHR37805">
    <property type="entry name" value="CYTOPLASMIC PROTEIN-RELATED"/>
    <property type="match status" value="1"/>
</dbReference>
<feature type="compositionally biased region" description="Acidic residues" evidence="1">
    <location>
        <begin position="154"/>
        <end position="165"/>
    </location>
</feature>
<dbReference type="EMBL" id="CACVAV010000405">
    <property type="protein sequence ID" value="CAA6825651.1"/>
    <property type="molecule type" value="Genomic_DNA"/>
</dbReference>